<gene>
    <name evidence="3" type="ORF">GO606_12010</name>
</gene>
<accession>A0ABX1PLJ0</accession>
<organism evidence="3 4">
    <name type="scientific">Aromatoleum anaerobium</name>
    <dbReference type="NCBI Taxonomy" id="182180"/>
    <lineage>
        <taxon>Bacteria</taxon>
        <taxon>Pseudomonadati</taxon>
        <taxon>Pseudomonadota</taxon>
        <taxon>Betaproteobacteria</taxon>
        <taxon>Rhodocyclales</taxon>
        <taxon>Rhodocyclaceae</taxon>
        <taxon>Aromatoleum</taxon>
    </lineage>
</organism>
<keyword evidence="4" id="KW-1185">Reference proteome</keyword>
<name>A0ABX1PLJ0_9RHOO</name>
<dbReference type="SUPFAM" id="SSF56300">
    <property type="entry name" value="Metallo-dependent phosphatases"/>
    <property type="match status" value="1"/>
</dbReference>
<dbReference type="RefSeq" id="WP_169118794.1">
    <property type="nucleotide sequence ID" value="NZ_WTVG02000035.1"/>
</dbReference>
<proteinExistence type="predicted"/>
<dbReference type="Pfam" id="PF00149">
    <property type="entry name" value="Metallophos"/>
    <property type="match status" value="1"/>
</dbReference>
<evidence type="ECO:0000256" key="1">
    <source>
        <dbReference type="SAM" id="MobiDB-lite"/>
    </source>
</evidence>
<protein>
    <submittedName>
        <fullName evidence="3">Serine/threonine protein phosphatase</fullName>
    </submittedName>
</protein>
<dbReference type="Gene3D" id="3.60.21.10">
    <property type="match status" value="1"/>
</dbReference>
<dbReference type="PANTHER" id="PTHR42850:SF4">
    <property type="entry name" value="ZINC-DEPENDENT ENDOPOLYPHOSPHATASE"/>
    <property type="match status" value="1"/>
</dbReference>
<feature type="region of interest" description="Disordered" evidence="1">
    <location>
        <begin position="262"/>
        <end position="289"/>
    </location>
</feature>
<dbReference type="EMBL" id="WTVG01000032">
    <property type="protein sequence ID" value="NMG25435.1"/>
    <property type="molecule type" value="Genomic_DNA"/>
</dbReference>
<dbReference type="InterPro" id="IPR029052">
    <property type="entry name" value="Metallo-depent_PP-like"/>
</dbReference>
<dbReference type="Proteomes" id="UP000615989">
    <property type="component" value="Unassembled WGS sequence"/>
</dbReference>
<sequence>MTLKWSSCAPPPGEVAPVGATSPGTVVYAIGDMHGCWALLDAIHEGILFDARLRRAARRKVIYLGDYVSRGPDSRQVVERLIEWRPPGFEIVPLKGNHEDLLLRFLDGDFANGAQWLDHGGVEALAHYDVFLEDSTARDDATLADARHRLLATVPAAHRTFLRGLATSHRDGDYLFAHAGVLPGVPVDDQCDSNLMWIRSRFLESAADHGAIVVHGHSISPAPDIRHNRIGIDTGAYRSGILTCAVLDGTERAFLQTEIGNGPAEARGASPRFVPTTAPQHTKTIKEET</sequence>
<comment type="caution">
    <text evidence="3">The sequence shown here is derived from an EMBL/GenBank/DDBJ whole genome shotgun (WGS) entry which is preliminary data.</text>
</comment>
<evidence type="ECO:0000313" key="4">
    <source>
        <dbReference type="Proteomes" id="UP000615989"/>
    </source>
</evidence>
<feature type="domain" description="Calcineurin-like phosphoesterase" evidence="2">
    <location>
        <begin position="27"/>
        <end position="218"/>
    </location>
</feature>
<evidence type="ECO:0000259" key="2">
    <source>
        <dbReference type="Pfam" id="PF00149"/>
    </source>
</evidence>
<dbReference type="InterPro" id="IPR004843">
    <property type="entry name" value="Calcineurin-like_PHP"/>
</dbReference>
<evidence type="ECO:0000313" key="3">
    <source>
        <dbReference type="EMBL" id="NMG25435.1"/>
    </source>
</evidence>
<dbReference type="InterPro" id="IPR050126">
    <property type="entry name" value="Ap4A_hydrolase"/>
</dbReference>
<reference evidence="3" key="1">
    <citation type="submission" date="2019-12" db="EMBL/GenBank/DDBJ databases">
        <title>Comparative genomics gives insights into the taxonomy of the Azoarcus-Aromatoleum group and reveals separate origins of nif in the plant-associated Azoarcus and non-plant-associated Aromatoleum sub-groups.</title>
        <authorList>
            <person name="Lafos M."/>
            <person name="Maluk M."/>
            <person name="Batista M."/>
            <person name="Junghare M."/>
            <person name="Carmona M."/>
            <person name="Faoro H."/>
            <person name="Cruz L.M."/>
            <person name="Battistoni F."/>
            <person name="De Souza E."/>
            <person name="Pedrosa F."/>
            <person name="Chen W.-M."/>
            <person name="Poole P.S."/>
            <person name="Dixon R.A."/>
            <person name="James E.K."/>
        </authorList>
    </citation>
    <scope>NUCLEOTIDE SEQUENCE</scope>
    <source>
        <strain evidence="3">LuFRes1</strain>
    </source>
</reference>
<dbReference type="PANTHER" id="PTHR42850">
    <property type="entry name" value="METALLOPHOSPHOESTERASE"/>
    <property type="match status" value="1"/>
</dbReference>